<dbReference type="PRINTS" id="PR00133">
    <property type="entry name" value="GLHYDRLASE3"/>
</dbReference>
<dbReference type="Pfam" id="PF14310">
    <property type="entry name" value="Fn3-like"/>
    <property type="match status" value="1"/>
</dbReference>
<dbReference type="FunFam" id="2.60.40.10:FF:000495">
    <property type="entry name" value="Periplasmic beta-glucosidase"/>
    <property type="match status" value="1"/>
</dbReference>
<evidence type="ECO:0000256" key="2">
    <source>
        <dbReference type="ARBA" id="ARBA00004418"/>
    </source>
</evidence>
<dbReference type="SUPFAM" id="SSF52279">
    <property type="entry name" value="Beta-D-glucan exohydrolase, C-terminal domain"/>
    <property type="match status" value="1"/>
</dbReference>
<dbReference type="GO" id="GO:0042597">
    <property type="term" value="C:periplasmic space"/>
    <property type="evidence" value="ECO:0007669"/>
    <property type="project" value="UniProtKB-SubCell"/>
</dbReference>
<dbReference type="Proteomes" id="UP000433532">
    <property type="component" value="Unassembled WGS sequence"/>
</dbReference>
<dbReference type="Gene3D" id="2.60.40.10">
    <property type="entry name" value="Immunoglobulins"/>
    <property type="match status" value="1"/>
</dbReference>
<sequence>MNRLCVLGLLIGLSGSPALAAGQGESGNPPATDKERFIASLMARMSNAEKIGQLRLVSVGADHPKEALMADIRAGKVGAIFNTVTRPDIRAMQDQVRHSRLKIPLFHAYDVAHGHRTIFPISLGLAASWDPEVVARSARISALEASADGLDMSFSPMVDITRDARWGRVSEGFGEDTYLTSLLSGVMVRAYQGSNLAAPDSIMAAVKHFALYGAAEGGRDYNTVDMSLPRMFQDYLPPYKAAVDAGAGAVMVSLNTINGVPATANRWLLTDLLRQQWGFKGLTISDHGAVKELIKHGLAGNERDATRLAIQAGVDMNMNDDLYSTWLPKLLAAGEIDQADIDRACRDVLAAKYDLGLFADPYRRLGKPDDPPFDTNAESRLHRQAAREVAREGLVLLKNRDGLLPLKKQGRIAVIGPLAKSQRDVIGSWSAAGVPRQAVTVYQGLANAVGERATLLYAKGANVSGDQAILDYLNSYNPEVEVDPRSAEAMLEEALRTARDADLVVAVVGESQGMAHEASSRTDLRIPASQRRLLKALKATGKPLVLVLMNGRPLSLGWEQENADAILETWFSGTEGGNAIADVLFGEHNPSGKLTMSFPRSVGQVPVYYNHLNTGRPMDHDNPGKYTSRYFDEANGPLYPFGYGLSYTEFSLSPLRLSSERLARGDTLEARVTLSNSGKRAGATVVQLYLQDPVASLSRPVKELRGFRKVMLEPGESREIVFRLGEADLKFYDSQLRHTAEPGEFKVFVGLDSAQTESRSFTLL</sequence>
<gene>
    <name evidence="16" type="primary">bglX</name>
    <name evidence="16" type="ORF">GNQ48_00920</name>
    <name evidence="17" type="ORF">L4V69_22110</name>
</gene>
<evidence type="ECO:0000256" key="8">
    <source>
        <dbReference type="ARBA" id="ARBA00023295"/>
    </source>
</evidence>
<reference evidence="17" key="2">
    <citation type="submission" date="2023-06" db="EMBL/GenBank/DDBJ databases">
        <authorList>
            <consortium name="Clinical and Environmental Microbiology Branch: Whole genome sequencing antimicrobial resistance pathogens in the healthcare setting"/>
        </authorList>
    </citation>
    <scope>NUCLEOTIDE SEQUENCE</scope>
    <source>
        <strain evidence="17">2021CK-01020</strain>
    </source>
</reference>
<dbReference type="InterPro" id="IPR001764">
    <property type="entry name" value="Glyco_hydro_3_N"/>
</dbReference>
<evidence type="ECO:0000256" key="14">
    <source>
        <dbReference type="SAM" id="SignalP"/>
    </source>
</evidence>
<dbReference type="EMBL" id="CP136986">
    <property type="protein sequence ID" value="WOS75197.1"/>
    <property type="molecule type" value="Genomic_DNA"/>
</dbReference>
<dbReference type="EMBL" id="WOAD01000001">
    <property type="protein sequence ID" value="MUI33549.1"/>
    <property type="molecule type" value="Genomic_DNA"/>
</dbReference>
<dbReference type="Proteomes" id="UP001297540">
    <property type="component" value="Chromosome"/>
</dbReference>
<evidence type="ECO:0000256" key="5">
    <source>
        <dbReference type="ARBA" id="ARBA00022729"/>
    </source>
</evidence>
<evidence type="ECO:0000256" key="12">
    <source>
        <dbReference type="ARBA" id="ARBA00067498"/>
    </source>
</evidence>
<evidence type="ECO:0000256" key="11">
    <source>
        <dbReference type="ARBA" id="ARBA00032594"/>
    </source>
</evidence>
<evidence type="ECO:0000256" key="1">
    <source>
        <dbReference type="ARBA" id="ARBA00000448"/>
    </source>
</evidence>
<dbReference type="AlphaFoldDB" id="A0A071KYE0"/>
<dbReference type="PROSITE" id="PS00775">
    <property type="entry name" value="GLYCOSYL_HYDROL_F3"/>
    <property type="match status" value="1"/>
</dbReference>
<evidence type="ECO:0000256" key="7">
    <source>
        <dbReference type="ARBA" id="ARBA00022801"/>
    </source>
</evidence>
<dbReference type="Gene3D" id="3.40.50.1700">
    <property type="entry name" value="Glycoside hydrolase family 3 C-terminal domain"/>
    <property type="match status" value="1"/>
</dbReference>
<evidence type="ECO:0000256" key="3">
    <source>
        <dbReference type="ARBA" id="ARBA00005336"/>
    </source>
</evidence>
<dbReference type="InterPro" id="IPR002772">
    <property type="entry name" value="Glyco_hydro_3_C"/>
</dbReference>
<proteinExistence type="inferred from homology"/>
<keyword evidence="5 14" id="KW-0732">Signal</keyword>
<evidence type="ECO:0000256" key="9">
    <source>
        <dbReference type="ARBA" id="ARBA00031448"/>
    </source>
</evidence>
<organism evidence="16 18">
    <name type="scientific">Pseudomonas aeruginosa</name>
    <dbReference type="NCBI Taxonomy" id="287"/>
    <lineage>
        <taxon>Bacteria</taxon>
        <taxon>Pseudomonadati</taxon>
        <taxon>Pseudomonadota</taxon>
        <taxon>Gammaproteobacteria</taxon>
        <taxon>Pseudomonadales</taxon>
        <taxon>Pseudomonadaceae</taxon>
        <taxon>Pseudomonas</taxon>
    </lineage>
</organism>
<evidence type="ECO:0000259" key="15">
    <source>
        <dbReference type="SMART" id="SM01217"/>
    </source>
</evidence>
<evidence type="ECO:0000313" key="17">
    <source>
        <dbReference type="EMBL" id="WOS75197.1"/>
    </source>
</evidence>
<dbReference type="InterPro" id="IPR013783">
    <property type="entry name" value="Ig-like_fold"/>
</dbReference>
<dbReference type="PANTHER" id="PTHR30620">
    <property type="entry name" value="PERIPLASMIC BETA-GLUCOSIDASE-RELATED"/>
    <property type="match status" value="1"/>
</dbReference>
<dbReference type="NCBIfam" id="NF011678">
    <property type="entry name" value="PRK15098.1"/>
    <property type="match status" value="1"/>
</dbReference>
<dbReference type="InterPro" id="IPR017853">
    <property type="entry name" value="GH"/>
</dbReference>
<protein>
    <recommendedName>
        <fullName evidence="12">Periplasmic beta-glucosidase</fullName>
        <ecNumber evidence="4">3.2.1.21</ecNumber>
    </recommendedName>
    <alternativeName>
        <fullName evidence="11">Beta-D-glucoside glucohydrolase</fullName>
    </alternativeName>
    <alternativeName>
        <fullName evidence="9">Cellobiase</fullName>
    </alternativeName>
    <alternativeName>
        <fullName evidence="10">Gentiobiase</fullName>
    </alternativeName>
</protein>
<dbReference type="SUPFAM" id="SSF51445">
    <property type="entry name" value="(Trans)glycosidases"/>
    <property type="match status" value="1"/>
</dbReference>
<evidence type="ECO:0000313" key="16">
    <source>
        <dbReference type="EMBL" id="MUI33549.1"/>
    </source>
</evidence>
<reference evidence="16 18" key="1">
    <citation type="submission" date="2019-11" db="EMBL/GenBank/DDBJ databases">
        <title>Genomes of ocular Pseudomonas aeruginosa isolates.</title>
        <authorList>
            <person name="Khan M."/>
            <person name="Rice S.A."/>
            <person name="Willcox M.D.P."/>
            <person name="Stapleton F."/>
        </authorList>
    </citation>
    <scope>NUCLEOTIDE SEQUENCE [LARGE SCALE GENOMIC DNA]</scope>
    <source>
        <strain evidence="16 18">PA221</strain>
    </source>
</reference>
<dbReference type="EC" id="3.2.1.21" evidence="4"/>
<dbReference type="Gene3D" id="3.20.20.300">
    <property type="entry name" value="Glycoside hydrolase, family 3, N-terminal domain"/>
    <property type="match status" value="1"/>
</dbReference>
<dbReference type="Pfam" id="PF01915">
    <property type="entry name" value="Glyco_hydro_3_C"/>
    <property type="match status" value="1"/>
</dbReference>
<comment type="catalytic activity">
    <reaction evidence="1">
        <text>Hydrolysis of terminal, non-reducing beta-D-glucosyl residues with release of beta-D-glucose.</text>
        <dbReference type="EC" id="3.2.1.21"/>
    </reaction>
</comment>
<dbReference type="InterPro" id="IPR051915">
    <property type="entry name" value="Cellulose_Degrad_GH3"/>
</dbReference>
<evidence type="ECO:0000256" key="13">
    <source>
        <dbReference type="RuleBase" id="RU361161"/>
    </source>
</evidence>
<accession>A0A071KYE0</accession>
<dbReference type="GO" id="GO:0008422">
    <property type="term" value="F:beta-glucosidase activity"/>
    <property type="evidence" value="ECO:0007669"/>
    <property type="project" value="UniProtKB-EC"/>
</dbReference>
<feature type="chain" id="PRO_5015027764" description="Periplasmic beta-glucosidase" evidence="14">
    <location>
        <begin position="21"/>
        <end position="764"/>
    </location>
</feature>
<dbReference type="InterPro" id="IPR036881">
    <property type="entry name" value="Glyco_hydro_3_C_sf"/>
</dbReference>
<keyword evidence="8 13" id="KW-0326">Glycosidase</keyword>
<dbReference type="InterPro" id="IPR019800">
    <property type="entry name" value="Glyco_hydro_3_AS"/>
</dbReference>
<evidence type="ECO:0000256" key="6">
    <source>
        <dbReference type="ARBA" id="ARBA00022764"/>
    </source>
</evidence>
<dbReference type="RefSeq" id="WP_003087736.1">
    <property type="nucleotide sequence ID" value="NZ_AP014622.1"/>
</dbReference>
<dbReference type="Pfam" id="PF00933">
    <property type="entry name" value="Glyco_hydro_3"/>
    <property type="match status" value="1"/>
</dbReference>
<name>A0A071KYE0_PSEAI</name>
<dbReference type="FunFam" id="3.20.20.300:FF:000005">
    <property type="entry name" value="Periplasmic beta-glucosidase"/>
    <property type="match status" value="1"/>
</dbReference>
<comment type="subcellular location">
    <subcellularLocation>
        <location evidence="2">Periplasm</location>
    </subcellularLocation>
</comment>
<dbReference type="KEGG" id="paeb:NCGM1900_4840"/>
<keyword evidence="7 13" id="KW-0378">Hydrolase</keyword>
<dbReference type="FunFam" id="3.40.50.1700:FF:000004">
    <property type="entry name" value="Periplasmic beta-glucosidase"/>
    <property type="match status" value="1"/>
</dbReference>
<feature type="signal peptide" evidence="14">
    <location>
        <begin position="1"/>
        <end position="20"/>
    </location>
</feature>
<dbReference type="GO" id="GO:0009251">
    <property type="term" value="P:glucan catabolic process"/>
    <property type="evidence" value="ECO:0007669"/>
    <property type="project" value="TreeGrafter"/>
</dbReference>
<comment type="similarity">
    <text evidence="3 13">Belongs to the glycosyl hydrolase 3 family.</text>
</comment>
<evidence type="ECO:0000256" key="4">
    <source>
        <dbReference type="ARBA" id="ARBA00012744"/>
    </source>
</evidence>
<reference evidence="17" key="3">
    <citation type="submission" date="2023-10" db="EMBL/GenBank/DDBJ databases">
        <title>Pathogen: clinical or host-associated sample.</title>
        <authorList>
            <person name="Hergert J."/>
            <person name="Casey R."/>
            <person name="Wagner J."/>
            <person name="Young E.L."/>
            <person name="Oakeson K.F."/>
        </authorList>
    </citation>
    <scope>NUCLEOTIDE SEQUENCE</scope>
    <source>
        <strain evidence="17">2021CK-01020</strain>
    </source>
</reference>
<dbReference type="InterPro" id="IPR036962">
    <property type="entry name" value="Glyco_hydro_3_N_sf"/>
</dbReference>
<feature type="domain" description="Fibronectin type III-like" evidence="15">
    <location>
        <begin position="684"/>
        <end position="753"/>
    </location>
</feature>
<dbReference type="InterPro" id="IPR026891">
    <property type="entry name" value="Fn3-like"/>
</dbReference>
<keyword evidence="6" id="KW-0574">Periplasm</keyword>
<dbReference type="PANTHER" id="PTHR30620:SF16">
    <property type="entry name" value="LYSOSOMAL BETA GLUCOSIDASE"/>
    <property type="match status" value="1"/>
</dbReference>
<dbReference type="SMART" id="SM01217">
    <property type="entry name" value="Fn3_like"/>
    <property type="match status" value="1"/>
</dbReference>
<evidence type="ECO:0000313" key="18">
    <source>
        <dbReference type="Proteomes" id="UP000433532"/>
    </source>
</evidence>
<evidence type="ECO:0000256" key="10">
    <source>
        <dbReference type="ARBA" id="ARBA00032194"/>
    </source>
</evidence>